<evidence type="ECO:0000313" key="2">
    <source>
        <dbReference type="EMBL" id="KAK4237267.1"/>
    </source>
</evidence>
<keyword evidence="1" id="KW-0812">Transmembrane</keyword>
<accession>A0AAN7C945</accession>
<feature type="transmembrane region" description="Helical" evidence="1">
    <location>
        <begin position="94"/>
        <end position="115"/>
    </location>
</feature>
<evidence type="ECO:0000313" key="3">
    <source>
        <dbReference type="Proteomes" id="UP001303760"/>
    </source>
</evidence>
<comment type="caution">
    <text evidence="2">The sequence shown here is derived from an EMBL/GenBank/DDBJ whole genome shotgun (WGS) entry which is preliminary data.</text>
</comment>
<feature type="transmembrane region" description="Helical" evidence="1">
    <location>
        <begin position="12"/>
        <end position="29"/>
    </location>
</feature>
<sequence>MASRQIFDPIVALRAAPLVSATCTLLYAFDQDFFLGIFNRPENRNSSRALLPSYWKTFFRRGVGFVVGCLAVTTWSSVANLYVRRPALHARQSFWWYVAGAALSSSHLLFIPAVAPSVKAIWDAGTVEGSDPNASLDEWLGVNRLRTFTVDLAAWVACAVAVTRSLEA</sequence>
<keyword evidence="1" id="KW-0472">Membrane</keyword>
<name>A0AAN7C945_9PEZI</name>
<feature type="transmembrane region" description="Helical" evidence="1">
    <location>
        <begin position="62"/>
        <end position="82"/>
    </location>
</feature>
<keyword evidence="1" id="KW-1133">Transmembrane helix</keyword>
<dbReference type="Proteomes" id="UP001303760">
    <property type="component" value="Unassembled WGS sequence"/>
</dbReference>
<proteinExistence type="predicted"/>
<dbReference type="EMBL" id="MU860147">
    <property type="protein sequence ID" value="KAK4237267.1"/>
    <property type="molecule type" value="Genomic_DNA"/>
</dbReference>
<dbReference type="AlphaFoldDB" id="A0AAN7C945"/>
<organism evidence="2 3">
    <name type="scientific">Achaetomium macrosporum</name>
    <dbReference type="NCBI Taxonomy" id="79813"/>
    <lineage>
        <taxon>Eukaryota</taxon>
        <taxon>Fungi</taxon>
        <taxon>Dikarya</taxon>
        <taxon>Ascomycota</taxon>
        <taxon>Pezizomycotina</taxon>
        <taxon>Sordariomycetes</taxon>
        <taxon>Sordariomycetidae</taxon>
        <taxon>Sordariales</taxon>
        <taxon>Chaetomiaceae</taxon>
        <taxon>Achaetomium</taxon>
    </lineage>
</organism>
<reference evidence="2" key="2">
    <citation type="submission" date="2023-05" db="EMBL/GenBank/DDBJ databases">
        <authorList>
            <consortium name="Lawrence Berkeley National Laboratory"/>
            <person name="Steindorff A."/>
            <person name="Hensen N."/>
            <person name="Bonometti L."/>
            <person name="Westerberg I."/>
            <person name="Brannstrom I.O."/>
            <person name="Guillou S."/>
            <person name="Cros-Aarteil S."/>
            <person name="Calhoun S."/>
            <person name="Haridas S."/>
            <person name="Kuo A."/>
            <person name="Mondo S."/>
            <person name="Pangilinan J."/>
            <person name="Riley R."/>
            <person name="Labutti K."/>
            <person name="Andreopoulos B."/>
            <person name="Lipzen A."/>
            <person name="Chen C."/>
            <person name="Yanf M."/>
            <person name="Daum C."/>
            <person name="Ng V."/>
            <person name="Clum A."/>
            <person name="Ohm R."/>
            <person name="Martin F."/>
            <person name="Silar P."/>
            <person name="Natvig D."/>
            <person name="Lalanne C."/>
            <person name="Gautier V."/>
            <person name="Ament-Velasquez S.L."/>
            <person name="Kruys A."/>
            <person name="Hutchinson M.I."/>
            <person name="Powell A.J."/>
            <person name="Barry K."/>
            <person name="Miller A.N."/>
            <person name="Grigoriev I.V."/>
            <person name="Debuchy R."/>
            <person name="Gladieux P."/>
            <person name="Thoren M.H."/>
            <person name="Johannesson H."/>
        </authorList>
    </citation>
    <scope>NUCLEOTIDE SEQUENCE</scope>
    <source>
        <strain evidence="2">CBS 532.94</strain>
    </source>
</reference>
<protein>
    <submittedName>
        <fullName evidence="2">Uncharacterized protein</fullName>
    </submittedName>
</protein>
<gene>
    <name evidence="2" type="ORF">C8A03DRAFT_44876</name>
</gene>
<keyword evidence="3" id="KW-1185">Reference proteome</keyword>
<evidence type="ECO:0000256" key="1">
    <source>
        <dbReference type="SAM" id="Phobius"/>
    </source>
</evidence>
<reference evidence="2" key="1">
    <citation type="journal article" date="2023" name="Mol. Phylogenet. Evol.">
        <title>Genome-scale phylogeny and comparative genomics of the fungal order Sordariales.</title>
        <authorList>
            <person name="Hensen N."/>
            <person name="Bonometti L."/>
            <person name="Westerberg I."/>
            <person name="Brannstrom I.O."/>
            <person name="Guillou S."/>
            <person name="Cros-Aarteil S."/>
            <person name="Calhoun S."/>
            <person name="Haridas S."/>
            <person name="Kuo A."/>
            <person name="Mondo S."/>
            <person name="Pangilinan J."/>
            <person name="Riley R."/>
            <person name="LaButti K."/>
            <person name="Andreopoulos B."/>
            <person name="Lipzen A."/>
            <person name="Chen C."/>
            <person name="Yan M."/>
            <person name="Daum C."/>
            <person name="Ng V."/>
            <person name="Clum A."/>
            <person name="Steindorff A."/>
            <person name="Ohm R.A."/>
            <person name="Martin F."/>
            <person name="Silar P."/>
            <person name="Natvig D.O."/>
            <person name="Lalanne C."/>
            <person name="Gautier V."/>
            <person name="Ament-Velasquez S.L."/>
            <person name="Kruys A."/>
            <person name="Hutchinson M.I."/>
            <person name="Powell A.J."/>
            <person name="Barry K."/>
            <person name="Miller A.N."/>
            <person name="Grigoriev I.V."/>
            <person name="Debuchy R."/>
            <person name="Gladieux P."/>
            <person name="Hiltunen Thoren M."/>
            <person name="Johannesson H."/>
        </authorList>
    </citation>
    <scope>NUCLEOTIDE SEQUENCE</scope>
    <source>
        <strain evidence="2">CBS 532.94</strain>
    </source>
</reference>